<comment type="caution">
    <text evidence="1">The sequence shown here is derived from an EMBL/GenBank/DDBJ whole genome shotgun (WGS) entry which is preliminary data.</text>
</comment>
<name>A0A9K3P5E9_HELAN</name>
<sequence length="47" mass="5198">MKMELLVLSSLEWKMNHVTRLLPAVGSIGPQSFGTNYSITASFVVIM</sequence>
<reference evidence="1" key="1">
    <citation type="journal article" date="2017" name="Nature">
        <title>The sunflower genome provides insights into oil metabolism, flowering and Asterid evolution.</title>
        <authorList>
            <person name="Badouin H."/>
            <person name="Gouzy J."/>
            <person name="Grassa C.J."/>
            <person name="Murat F."/>
            <person name="Staton S.E."/>
            <person name="Cottret L."/>
            <person name="Lelandais-Briere C."/>
            <person name="Owens G.L."/>
            <person name="Carrere S."/>
            <person name="Mayjonade B."/>
            <person name="Legrand L."/>
            <person name="Gill N."/>
            <person name="Kane N.C."/>
            <person name="Bowers J.E."/>
            <person name="Hubner S."/>
            <person name="Bellec A."/>
            <person name="Berard A."/>
            <person name="Berges H."/>
            <person name="Blanchet N."/>
            <person name="Boniface M.C."/>
            <person name="Brunel D."/>
            <person name="Catrice O."/>
            <person name="Chaidir N."/>
            <person name="Claudel C."/>
            <person name="Donnadieu C."/>
            <person name="Faraut T."/>
            <person name="Fievet G."/>
            <person name="Helmstetter N."/>
            <person name="King M."/>
            <person name="Knapp S.J."/>
            <person name="Lai Z."/>
            <person name="Le Paslier M.C."/>
            <person name="Lippi Y."/>
            <person name="Lorenzon L."/>
            <person name="Mandel J.R."/>
            <person name="Marage G."/>
            <person name="Marchand G."/>
            <person name="Marquand E."/>
            <person name="Bret-Mestries E."/>
            <person name="Morien E."/>
            <person name="Nambeesan S."/>
            <person name="Nguyen T."/>
            <person name="Pegot-Espagnet P."/>
            <person name="Pouilly N."/>
            <person name="Raftis F."/>
            <person name="Sallet E."/>
            <person name="Schiex T."/>
            <person name="Thomas J."/>
            <person name="Vandecasteele C."/>
            <person name="Vares D."/>
            <person name="Vear F."/>
            <person name="Vautrin S."/>
            <person name="Crespi M."/>
            <person name="Mangin B."/>
            <person name="Burke J.M."/>
            <person name="Salse J."/>
            <person name="Munos S."/>
            <person name="Vincourt P."/>
            <person name="Rieseberg L.H."/>
            <person name="Langlade N.B."/>
        </authorList>
    </citation>
    <scope>NUCLEOTIDE SEQUENCE</scope>
    <source>
        <tissue evidence="1">Leaves</tissue>
    </source>
</reference>
<gene>
    <name evidence="1" type="ORF">HanXRQr2_Chr00c161g0834131</name>
</gene>
<reference evidence="1" key="2">
    <citation type="submission" date="2020-06" db="EMBL/GenBank/DDBJ databases">
        <title>Helianthus annuus Genome sequencing and assembly Release 2.</title>
        <authorList>
            <person name="Gouzy J."/>
            <person name="Langlade N."/>
            <person name="Munos S."/>
        </authorList>
    </citation>
    <scope>NUCLEOTIDE SEQUENCE</scope>
    <source>
        <tissue evidence="1">Leaves</tissue>
    </source>
</reference>
<proteinExistence type="predicted"/>
<evidence type="ECO:0000313" key="1">
    <source>
        <dbReference type="EMBL" id="KAF5824165.1"/>
    </source>
</evidence>
<dbReference type="EMBL" id="MNCJ02000161">
    <property type="protein sequence ID" value="KAF5824165.1"/>
    <property type="molecule type" value="Genomic_DNA"/>
</dbReference>
<dbReference type="Proteomes" id="UP000215914">
    <property type="component" value="Unassembled WGS sequence"/>
</dbReference>
<evidence type="ECO:0000313" key="2">
    <source>
        <dbReference type="Proteomes" id="UP000215914"/>
    </source>
</evidence>
<dbReference type="AlphaFoldDB" id="A0A9K3P5E9"/>
<accession>A0A9K3P5E9</accession>
<organism evidence="1 2">
    <name type="scientific">Helianthus annuus</name>
    <name type="common">Common sunflower</name>
    <dbReference type="NCBI Taxonomy" id="4232"/>
    <lineage>
        <taxon>Eukaryota</taxon>
        <taxon>Viridiplantae</taxon>
        <taxon>Streptophyta</taxon>
        <taxon>Embryophyta</taxon>
        <taxon>Tracheophyta</taxon>
        <taxon>Spermatophyta</taxon>
        <taxon>Magnoliopsida</taxon>
        <taxon>eudicotyledons</taxon>
        <taxon>Gunneridae</taxon>
        <taxon>Pentapetalae</taxon>
        <taxon>asterids</taxon>
        <taxon>campanulids</taxon>
        <taxon>Asterales</taxon>
        <taxon>Asteraceae</taxon>
        <taxon>Asteroideae</taxon>
        <taxon>Heliantheae alliance</taxon>
        <taxon>Heliantheae</taxon>
        <taxon>Helianthus</taxon>
    </lineage>
</organism>
<protein>
    <submittedName>
        <fullName evidence="1">Uncharacterized protein</fullName>
    </submittedName>
</protein>
<keyword evidence="2" id="KW-1185">Reference proteome</keyword>